<evidence type="ECO:0008006" key="3">
    <source>
        <dbReference type="Google" id="ProtNLM"/>
    </source>
</evidence>
<gene>
    <name evidence="1" type="ORF">HY36_00705</name>
</gene>
<organism evidence="1 2">
    <name type="scientific">Hyphomonas atlantica</name>
    <dbReference type="NCBI Taxonomy" id="1280948"/>
    <lineage>
        <taxon>Bacteria</taxon>
        <taxon>Pseudomonadati</taxon>
        <taxon>Pseudomonadota</taxon>
        <taxon>Alphaproteobacteria</taxon>
        <taxon>Hyphomonadales</taxon>
        <taxon>Hyphomonadaceae</taxon>
        <taxon>Hyphomonas</taxon>
    </lineage>
</organism>
<dbReference type="PANTHER" id="PTHR28055">
    <property type="entry name" value="ALTERED INHERITANCE OF MITOCHONDRIA PROTEIN 41, MITOCHONDRIAL"/>
    <property type="match status" value="1"/>
</dbReference>
<dbReference type="InterPro" id="IPR023168">
    <property type="entry name" value="GatB_Yqey_C_2"/>
</dbReference>
<dbReference type="GO" id="GO:0016884">
    <property type="term" value="F:carbon-nitrogen ligase activity, with glutamine as amido-N-donor"/>
    <property type="evidence" value="ECO:0007669"/>
    <property type="project" value="InterPro"/>
</dbReference>
<keyword evidence="2" id="KW-1185">Reference proteome</keyword>
<reference evidence="1 2" key="1">
    <citation type="journal article" date="2014" name="Antonie Van Leeuwenhoek">
        <title>Hyphomonas beringensis sp. nov. and Hyphomonas chukchiensis sp. nov., isolated from surface seawater of the Bering Sea and Chukchi Sea.</title>
        <authorList>
            <person name="Li C."/>
            <person name="Lai Q."/>
            <person name="Li G."/>
            <person name="Dong C."/>
            <person name="Wang J."/>
            <person name="Liao Y."/>
            <person name="Shao Z."/>
        </authorList>
    </citation>
    <scope>NUCLEOTIDE SEQUENCE [LARGE SCALE GENOMIC DNA]</scope>
    <source>
        <strain evidence="1 2">22II1-22F38</strain>
    </source>
</reference>
<dbReference type="EMBL" id="AWFH01000001">
    <property type="protein sequence ID" value="KCZ64922.1"/>
    <property type="molecule type" value="Genomic_DNA"/>
</dbReference>
<dbReference type="SUPFAM" id="SSF89095">
    <property type="entry name" value="GatB/YqeY motif"/>
    <property type="match status" value="1"/>
</dbReference>
<dbReference type="Pfam" id="PF09424">
    <property type="entry name" value="YqeY"/>
    <property type="match status" value="1"/>
</dbReference>
<dbReference type="PATRIC" id="fig|1280948.3.peg.137"/>
<evidence type="ECO:0000313" key="2">
    <source>
        <dbReference type="Proteomes" id="UP000024547"/>
    </source>
</evidence>
<dbReference type="eggNOG" id="COG1610">
    <property type="taxonomic scope" value="Bacteria"/>
</dbReference>
<dbReference type="RefSeq" id="WP_241764103.1">
    <property type="nucleotide sequence ID" value="NZ_AWFH01000001.1"/>
</dbReference>
<evidence type="ECO:0000313" key="1">
    <source>
        <dbReference type="EMBL" id="KCZ64922.1"/>
    </source>
</evidence>
<dbReference type="GeneID" id="92499943"/>
<dbReference type="Proteomes" id="UP000024547">
    <property type="component" value="Unassembled WGS sequence"/>
</dbReference>
<accession>A0A059EBN9</accession>
<dbReference type="STRING" id="1280948.HY36_00705"/>
<dbReference type="AlphaFoldDB" id="A0A059EBN9"/>
<dbReference type="Gene3D" id="1.10.1510.10">
    <property type="entry name" value="Uncharacterised protein YqeY/AIM41 PF09424, N-terminal domain"/>
    <property type="match status" value="1"/>
</dbReference>
<dbReference type="PANTHER" id="PTHR28055:SF1">
    <property type="entry name" value="ALTERED INHERITANCE OF MITOCHONDRIA PROTEIN 41, MITOCHONDRIAL"/>
    <property type="match status" value="1"/>
</dbReference>
<proteinExistence type="predicted"/>
<dbReference type="InterPro" id="IPR019004">
    <property type="entry name" value="YqeY/Aim41"/>
</dbReference>
<protein>
    <recommendedName>
        <fullName evidence="3">GatB/YqeY domain-containing protein</fullName>
    </recommendedName>
</protein>
<comment type="caution">
    <text evidence="1">The sequence shown here is derived from an EMBL/GenBank/DDBJ whole genome shotgun (WGS) entry which is preliminary data.</text>
</comment>
<sequence length="170" mass="18886">MGHEDKSDMMTLKARVAQALNAEREKDEGCTTRLSTLRLIDAAIRDRDVCARGRGDTEGCPDADVRNVLETMIAQRETAAREHDEACRIEDAMREREEIEIIRKFLPEPLCTKALEAAVEEVVEDLGATKLKDIGRCMSALKERYPGKIESGPAGKVMRKALTANKEAAK</sequence>
<dbReference type="InterPro" id="IPR003789">
    <property type="entry name" value="Asn/Gln_tRNA_amidoTrase-B-like"/>
</dbReference>
<name>A0A059EBN9_9PROT</name>
<dbReference type="Gene3D" id="1.10.10.410">
    <property type="match status" value="1"/>
</dbReference>
<dbReference type="InterPro" id="IPR042184">
    <property type="entry name" value="YqeY/Aim41_N"/>
</dbReference>